<sequence length="101" mass="11444">MRGLDKGAGLTPTISADKTRLLFASTRCPSAARCVMRKRTTARSRRPRSQISSHGPRSQRRTNTCAPSLRRCLRPRRRTRTPGRKCLCSTWRRTVRSSSTS</sequence>
<name>A0A0E9R358_ANGAN</name>
<reference evidence="2" key="1">
    <citation type="submission" date="2014-11" db="EMBL/GenBank/DDBJ databases">
        <authorList>
            <person name="Amaro Gonzalez C."/>
        </authorList>
    </citation>
    <scope>NUCLEOTIDE SEQUENCE</scope>
</reference>
<feature type="region of interest" description="Disordered" evidence="1">
    <location>
        <begin position="34"/>
        <end position="84"/>
    </location>
</feature>
<feature type="compositionally biased region" description="Basic residues" evidence="1">
    <location>
        <begin position="35"/>
        <end position="48"/>
    </location>
</feature>
<organism evidence="2">
    <name type="scientific">Anguilla anguilla</name>
    <name type="common">European freshwater eel</name>
    <name type="synonym">Muraena anguilla</name>
    <dbReference type="NCBI Taxonomy" id="7936"/>
    <lineage>
        <taxon>Eukaryota</taxon>
        <taxon>Metazoa</taxon>
        <taxon>Chordata</taxon>
        <taxon>Craniata</taxon>
        <taxon>Vertebrata</taxon>
        <taxon>Euteleostomi</taxon>
        <taxon>Actinopterygii</taxon>
        <taxon>Neopterygii</taxon>
        <taxon>Teleostei</taxon>
        <taxon>Anguilliformes</taxon>
        <taxon>Anguillidae</taxon>
        <taxon>Anguilla</taxon>
    </lineage>
</organism>
<feature type="compositionally biased region" description="Polar residues" evidence="1">
    <location>
        <begin position="50"/>
        <end position="66"/>
    </location>
</feature>
<reference evidence="2" key="2">
    <citation type="journal article" date="2015" name="Fish Shellfish Immunol.">
        <title>Early steps in the European eel (Anguilla anguilla)-Vibrio vulnificus interaction in the gills: Role of the RtxA13 toxin.</title>
        <authorList>
            <person name="Callol A."/>
            <person name="Pajuelo D."/>
            <person name="Ebbesson L."/>
            <person name="Teles M."/>
            <person name="MacKenzie S."/>
            <person name="Amaro C."/>
        </authorList>
    </citation>
    <scope>NUCLEOTIDE SEQUENCE</scope>
</reference>
<accession>A0A0E9R358</accession>
<protein>
    <submittedName>
        <fullName evidence="2">Uncharacterized protein</fullName>
    </submittedName>
</protein>
<dbReference type="AlphaFoldDB" id="A0A0E9R358"/>
<feature type="compositionally biased region" description="Basic residues" evidence="1">
    <location>
        <begin position="71"/>
        <end position="83"/>
    </location>
</feature>
<evidence type="ECO:0000313" key="2">
    <source>
        <dbReference type="EMBL" id="JAH22748.1"/>
    </source>
</evidence>
<dbReference type="EMBL" id="GBXM01085829">
    <property type="protein sequence ID" value="JAH22748.1"/>
    <property type="molecule type" value="Transcribed_RNA"/>
</dbReference>
<proteinExistence type="predicted"/>
<evidence type="ECO:0000256" key="1">
    <source>
        <dbReference type="SAM" id="MobiDB-lite"/>
    </source>
</evidence>